<feature type="region of interest" description="Disordered" evidence="1">
    <location>
        <begin position="24"/>
        <end position="108"/>
    </location>
</feature>
<proteinExistence type="predicted"/>
<keyword evidence="2" id="KW-0732">Signal</keyword>
<evidence type="ECO:0008006" key="5">
    <source>
        <dbReference type="Google" id="ProtNLM"/>
    </source>
</evidence>
<gene>
    <name evidence="3" type="ORF">BED41_00115</name>
</gene>
<reference evidence="3" key="1">
    <citation type="submission" date="2016-08" db="EMBL/GenBank/DDBJ databases">
        <title>Complete genome of Cloacibacillus porcorum.</title>
        <authorList>
            <person name="Looft T."/>
            <person name="Bayles D.O."/>
            <person name="Alt D.P."/>
        </authorList>
    </citation>
    <scope>NUCLEOTIDE SEQUENCE [LARGE SCALE GENOMIC DNA]</scope>
    <source>
        <strain evidence="3">CL-84</strain>
    </source>
</reference>
<feature type="compositionally biased region" description="Pro residues" evidence="1">
    <location>
        <begin position="92"/>
        <end position="101"/>
    </location>
</feature>
<accession>A0A1B2I103</accession>
<evidence type="ECO:0000256" key="2">
    <source>
        <dbReference type="SAM" id="SignalP"/>
    </source>
</evidence>
<feature type="chain" id="PRO_5008538881" description="Translation initiation factor 2" evidence="2">
    <location>
        <begin position="24"/>
        <end position="170"/>
    </location>
</feature>
<protein>
    <recommendedName>
        <fullName evidence="5">Translation initiation factor 2</fullName>
    </recommendedName>
</protein>
<keyword evidence="4" id="KW-1185">Reference proteome</keyword>
<feature type="compositionally biased region" description="Low complexity" evidence="1">
    <location>
        <begin position="79"/>
        <end position="91"/>
    </location>
</feature>
<dbReference type="EMBL" id="CP016757">
    <property type="protein sequence ID" value="ANZ43649.1"/>
    <property type="molecule type" value="Genomic_DNA"/>
</dbReference>
<dbReference type="AlphaFoldDB" id="A0A1B2I103"/>
<feature type="signal peptide" evidence="2">
    <location>
        <begin position="1"/>
        <end position="23"/>
    </location>
</feature>
<feature type="compositionally biased region" description="Pro residues" evidence="1">
    <location>
        <begin position="58"/>
        <end position="78"/>
    </location>
</feature>
<evidence type="ECO:0000313" key="4">
    <source>
        <dbReference type="Proteomes" id="UP000093044"/>
    </source>
</evidence>
<name>A0A1B2I103_9BACT</name>
<dbReference type="KEGG" id="cpor:BED41_00115"/>
<organism evidence="3 4">
    <name type="scientific">Cloacibacillus porcorum</name>
    <dbReference type="NCBI Taxonomy" id="1197717"/>
    <lineage>
        <taxon>Bacteria</taxon>
        <taxon>Thermotogati</taxon>
        <taxon>Synergistota</taxon>
        <taxon>Synergistia</taxon>
        <taxon>Synergistales</taxon>
        <taxon>Synergistaceae</taxon>
        <taxon>Cloacibacillus</taxon>
    </lineage>
</organism>
<sequence length="170" mass="17732">MKCLSRPAAALTLLLFAAGGAFAAPQGAPPGHRPPMGAGPVRINNSMPAVRHNGGPKPGGPGPQMRPLPPGQNRPPGPGQVRPGGPQMGPRPVRPLPPRPNMAPGVMRPPLVPVPRPNYRAPVWHPRPQPYYGPGYYRERDNDDTGKIVLGVIGGLIIGGMLSGAMNSSN</sequence>
<dbReference type="Proteomes" id="UP000093044">
    <property type="component" value="Chromosome"/>
</dbReference>
<dbReference type="GeneID" id="83056256"/>
<dbReference type="RefSeq" id="WP_066741507.1">
    <property type="nucleotide sequence ID" value="NZ_CATWZH010000025.1"/>
</dbReference>
<evidence type="ECO:0000256" key="1">
    <source>
        <dbReference type="SAM" id="MobiDB-lite"/>
    </source>
</evidence>
<evidence type="ECO:0000313" key="3">
    <source>
        <dbReference type="EMBL" id="ANZ43649.1"/>
    </source>
</evidence>